<keyword evidence="3" id="KW-1185">Reference proteome</keyword>
<protein>
    <recommendedName>
        <fullName evidence="1">Pyrrolo-quinoline quinone repeat domain-containing protein</fullName>
    </recommendedName>
</protein>
<proteinExistence type="predicted"/>
<feature type="domain" description="Pyrrolo-quinoline quinone repeat" evidence="1">
    <location>
        <begin position="71"/>
        <end position="261"/>
    </location>
</feature>
<comment type="caution">
    <text evidence="2">The sequence shown here is derived from an EMBL/GenBank/DDBJ whole genome shotgun (WGS) entry which is preliminary data.</text>
</comment>
<accession>A0A3N0E9A9</accession>
<dbReference type="SUPFAM" id="SSF50998">
    <property type="entry name" value="Quinoprotein alcohol dehydrogenase-like"/>
    <property type="match status" value="1"/>
</dbReference>
<dbReference type="Pfam" id="PF13360">
    <property type="entry name" value="PQQ_2"/>
    <property type="match status" value="1"/>
</dbReference>
<gene>
    <name evidence="2" type="ORF">EFW17_12500</name>
</gene>
<dbReference type="InterPro" id="IPR011047">
    <property type="entry name" value="Quinoprotein_ADH-like_sf"/>
</dbReference>
<dbReference type="InterPro" id="IPR015943">
    <property type="entry name" value="WD40/YVTN_repeat-like_dom_sf"/>
</dbReference>
<name>A0A3N0E9A9_9ACTN</name>
<dbReference type="EMBL" id="RJMB01000011">
    <property type="protein sequence ID" value="RNL84370.1"/>
    <property type="molecule type" value="Genomic_DNA"/>
</dbReference>
<dbReference type="OrthoDB" id="3416463at2"/>
<dbReference type="AlphaFoldDB" id="A0A3N0E9A9"/>
<sequence>MINIGFAMRRWLLLCAIFVVCAALVTVEIFLRRVDHEHETAGSSNTRHQPISAMALEHVRTTLEETGAGPVEEMVPSMGGALAILDDGVVAMDPATGEQRWSYHLPGTEIAVGVTPLDTTAPDENPTQLVVLTYDTPSLLGSRGHTITLDALTGQEKHSAWHNTQDPPTDRVQLLTQNTWIVPRGNRTLEAFSLESGDSVWDYQAPQDCQIDMPTNNDTTSGVGTLQTQVITAWHCPQKEHAQVVSLDSTAGNKQWADTDVAANREELPRVWTMDATALADTGQPHAAQRITSGELEHYYDLLDENGQFTRALWDDVRELRRHIQHPAGAPPDTTDPPDIVVGHSDEIDYSLRLHIIDELLNQEVLDPEDVPDYLWQDTTDGKRHLIENRDGQIIPREPIEQAVAENDDQDN</sequence>
<dbReference type="Gene3D" id="2.130.10.10">
    <property type="entry name" value="YVTN repeat-like/Quinoprotein amine dehydrogenase"/>
    <property type="match status" value="1"/>
</dbReference>
<evidence type="ECO:0000313" key="3">
    <source>
        <dbReference type="Proteomes" id="UP000269198"/>
    </source>
</evidence>
<evidence type="ECO:0000313" key="2">
    <source>
        <dbReference type="EMBL" id="RNL84370.1"/>
    </source>
</evidence>
<reference evidence="2 3" key="1">
    <citation type="submission" date="2018-11" db="EMBL/GenBank/DDBJ databases">
        <title>The genome draft of YIM 96095.</title>
        <authorList>
            <person name="Tang S.-K."/>
            <person name="Chunyu W.-X."/>
            <person name="Feng Y.-Z."/>
        </authorList>
    </citation>
    <scope>NUCLEOTIDE SEQUENCE [LARGE SCALE GENOMIC DNA]</scope>
    <source>
        <strain evidence="2 3">YIM 96095</strain>
    </source>
</reference>
<dbReference type="InterPro" id="IPR002372">
    <property type="entry name" value="PQQ_rpt_dom"/>
</dbReference>
<evidence type="ECO:0000259" key="1">
    <source>
        <dbReference type="Pfam" id="PF13360"/>
    </source>
</evidence>
<dbReference type="Proteomes" id="UP000269198">
    <property type="component" value="Unassembled WGS sequence"/>
</dbReference>
<organism evidence="2 3">
    <name type="scientific">Halostreptopolyspora alba</name>
    <dbReference type="NCBI Taxonomy" id="2487137"/>
    <lineage>
        <taxon>Bacteria</taxon>
        <taxon>Bacillati</taxon>
        <taxon>Actinomycetota</taxon>
        <taxon>Actinomycetes</taxon>
        <taxon>Streptosporangiales</taxon>
        <taxon>Nocardiopsidaceae</taxon>
        <taxon>Halostreptopolyspora</taxon>
    </lineage>
</organism>